<gene>
    <name evidence="2" type="ORF">ACFSJU_10815</name>
</gene>
<protein>
    <recommendedName>
        <fullName evidence="4">Outer membrane protein beta-barrel domain-containing protein</fullName>
    </recommendedName>
</protein>
<organism evidence="2 3">
    <name type="scientific">Paradesertivirga mongoliensis</name>
    <dbReference type="NCBI Taxonomy" id="2100740"/>
    <lineage>
        <taxon>Bacteria</taxon>
        <taxon>Pseudomonadati</taxon>
        <taxon>Bacteroidota</taxon>
        <taxon>Sphingobacteriia</taxon>
        <taxon>Sphingobacteriales</taxon>
        <taxon>Sphingobacteriaceae</taxon>
        <taxon>Paradesertivirga</taxon>
    </lineage>
</organism>
<proteinExistence type="predicted"/>
<evidence type="ECO:0000256" key="1">
    <source>
        <dbReference type="SAM" id="SignalP"/>
    </source>
</evidence>
<comment type="caution">
    <text evidence="2">The sequence shown here is derived from an EMBL/GenBank/DDBJ whole genome shotgun (WGS) entry which is preliminary data.</text>
</comment>
<evidence type="ECO:0000313" key="2">
    <source>
        <dbReference type="EMBL" id="MFD2162884.1"/>
    </source>
</evidence>
<dbReference type="EMBL" id="JBHUHZ010000001">
    <property type="protein sequence ID" value="MFD2162884.1"/>
    <property type="molecule type" value="Genomic_DNA"/>
</dbReference>
<evidence type="ECO:0000313" key="3">
    <source>
        <dbReference type="Proteomes" id="UP001597387"/>
    </source>
</evidence>
<accession>A0ABW4ZLX5</accession>
<name>A0ABW4ZLX5_9SPHI</name>
<keyword evidence="3" id="KW-1185">Reference proteome</keyword>
<feature type="chain" id="PRO_5046676260" description="Outer membrane protein beta-barrel domain-containing protein" evidence="1">
    <location>
        <begin position="20"/>
        <end position="169"/>
    </location>
</feature>
<dbReference type="Proteomes" id="UP001597387">
    <property type="component" value="Unassembled WGS sequence"/>
</dbReference>
<dbReference type="RefSeq" id="WP_255902735.1">
    <property type="nucleotide sequence ID" value="NZ_JAFMZO010000003.1"/>
</dbReference>
<keyword evidence="1" id="KW-0732">Signal</keyword>
<sequence>MKKFIYLLCLLASIGTATRAQQITKTDSLNKRPQAVFFEILGSGGLYSVNYDTRFSTKPDGLGMKVGISYTQVSEASLFTLPLQLNYLLGKSEKYFEVGLGATYASAALDAFGDDDESESGSTVFGTMTFGYRKQPLDGGFMFRGGVSPVFGKGYFIPYYPYISFGYSF</sequence>
<reference evidence="3" key="1">
    <citation type="journal article" date="2019" name="Int. J. Syst. Evol. Microbiol.">
        <title>The Global Catalogue of Microorganisms (GCM) 10K type strain sequencing project: providing services to taxonomists for standard genome sequencing and annotation.</title>
        <authorList>
            <consortium name="The Broad Institute Genomics Platform"/>
            <consortium name="The Broad Institute Genome Sequencing Center for Infectious Disease"/>
            <person name="Wu L."/>
            <person name="Ma J."/>
        </authorList>
    </citation>
    <scope>NUCLEOTIDE SEQUENCE [LARGE SCALE GENOMIC DNA]</scope>
    <source>
        <strain evidence="3">KCTC 42217</strain>
    </source>
</reference>
<evidence type="ECO:0008006" key="4">
    <source>
        <dbReference type="Google" id="ProtNLM"/>
    </source>
</evidence>
<feature type="signal peptide" evidence="1">
    <location>
        <begin position="1"/>
        <end position="19"/>
    </location>
</feature>